<dbReference type="Pfam" id="PF02254">
    <property type="entry name" value="TrkA_N"/>
    <property type="match status" value="1"/>
</dbReference>
<gene>
    <name evidence="3" type="ORF">SAMN02745123_00438</name>
</gene>
<accession>A0A1M6P3E2</accession>
<dbReference type="EMBL" id="FRAR01000005">
    <property type="protein sequence ID" value="SHK02444.1"/>
    <property type="molecule type" value="Genomic_DNA"/>
</dbReference>
<dbReference type="Gene3D" id="3.40.50.720">
    <property type="entry name" value="NAD(P)-binding Rossmann-like Domain"/>
    <property type="match status" value="1"/>
</dbReference>
<dbReference type="PANTHER" id="PTHR43833">
    <property type="entry name" value="POTASSIUM CHANNEL PROTEIN 2-RELATED-RELATED"/>
    <property type="match status" value="1"/>
</dbReference>
<reference evidence="4" key="1">
    <citation type="submission" date="2016-11" db="EMBL/GenBank/DDBJ databases">
        <authorList>
            <person name="Varghese N."/>
            <person name="Submissions S."/>
        </authorList>
    </citation>
    <scope>NUCLEOTIDE SEQUENCE [LARGE SCALE GENOMIC DNA]</scope>
    <source>
        <strain evidence="4">DSM 10349</strain>
    </source>
</reference>
<dbReference type="STRING" id="1121421.SAMN02745123_00438"/>
<dbReference type="InterPro" id="IPR036721">
    <property type="entry name" value="RCK_C_sf"/>
</dbReference>
<evidence type="ECO:0000259" key="2">
    <source>
        <dbReference type="PROSITE" id="PS51202"/>
    </source>
</evidence>
<dbReference type="Pfam" id="PF02080">
    <property type="entry name" value="TrkA_C"/>
    <property type="match status" value="1"/>
</dbReference>
<name>A0A1M6P3E2_9FIRM</name>
<dbReference type="InterPro" id="IPR050721">
    <property type="entry name" value="Trk_Ktr_HKT_K-transport"/>
</dbReference>
<dbReference type="GO" id="GO:0006813">
    <property type="term" value="P:potassium ion transport"/>
    <property type="evidence" value="ECO:0007669"/>
    <property type="project" value="InterPro"/>
</dbReference>
<organism evidence="3 4">
    <name type="scientific">Desulforamulus aeronauticus DSM 10349</name>
    <dbReference type="NCBI Taxonomy" id="1121421"/>
    <lineage>
        <taxon>Bacteria</taxon>
        <taxon>Bacillati</taxon>
        <taxon>Bacillota</taxon>
        <taxon>Clostridia</taxon>
        <taxon>Eubacteriales</taxon>
        <taxon>Peptococcaceae</taxon>
        <taxon>Desulforamulus</taxon>
    </lineage>
</organism>
<dbReference type="AlphaFoldDB" id="A0A1M6P3E2"/>
<keyword evidence="4" id="KW-1185">Reference proteome</keyword>
<feature type="domain" description="RCK N-terminal" evidence="1">
    <location>
        <begin position="1"/>
        <end position="117"/>
    </location>
</feature>
<dbReference type="PROSITE" id="PS51201">
    <property type="entry name" value="RCK_N"/>
    <property type="match status" value="1"/>
</dbReference>
<protein>
    <submittedName>
        <fullName evidence="3">Trk system potassium uptake protein TrkA</fullName>
    </submittedName>
</protein>
<dbReference type="OrthoDB" id="9776294at2"/>
<dbReference type="InterPro" id="IPR036291">
    <property type="entry name" value="NAD(P)-bd_dom_sf"/>
</dbReference>
<dbReference type="SUPFAM" id="SSF51735">
    <property type="entry name" value="NAD(P)-binding Rossmann-fold domains"/>
    <property type="match status" value="1"/>
</dbReference>
<dbReference type="RefSeq" id="WP_072910639.1">
    <property type="nucleotide sequence ID" value="NZ_FRAR01000005.1"/>
</dbReference>
<evidence type="ECO:0000313" key="4">
    <source>
        <dbReference type="Proteomes" id="UP000183997"/>
    </source>
</evidence>
<dbReference type="InterPro" id="IPR003148">
    <property type="entry name" value="RCK_N"/>
</dbReference>
<dbReference type="GO" id="GO:0008324">
    <property type="term" value="F:monoatomic cation transmembrane transporter activity"/>
    <property type="evidence" value="ECO:0007669"/>
    <property type="project" value="InterPro"/>
</dbReference>
<proteinExistence type="predicted"/>
<feature type="domain" description="RCK C-terminal" evidence="2">
    <location>
        <begin position="135"/>
        <end position="218"/>
    </location>
</feature>
<dbReference type="Gene3D" id="3.30.70.1450">
    <property type="entry name" value="Regulator of K+ conductance, C-terminal domain"/>
    <property type="match status" value="1"/>
</dbReference>
<sequence length="218" mass="23970">MKQFAIIGLGRFGSSVAITLSKMGYEILGLDISEERVNGIVEYVTHAVQVDALDEHALKAVGIRNFDVVVVAIGQDIQSNILATVMLKEMGVKYVVAKAQNALHGKVLERVGADKVVFPERDMGERVAHALVSKNIMEQISLSPEFSLVEMVVPPQFVNKTLVESQARNKYGVSILAIRRGGEVIISPRAEERMVEDDILVVIGKNDRLQKFETVEIG</sequence>
<evidence type="ECO:0000259" key="1">
    <source>
        <dbReference type="PROSITE" id="PS51201"/>
    </source>
</evidence>
<dbReference type="PANTHER" id="PTHR43833:SF7">
    <property type="entry name" value="KTR SYSTEM POTASSIUM UPTAKE PROTEIN C"/>
    <property type="match status" value="1"/>
</dbReference>
<dbReference type="Proteomes" id="UP000183997">
    <property type="component" value="Unassembled WGS sequence"/>
</dbReference>
<dbReference type="InterPro" id="IPR006037">
    <property type="entry name" value="RCK_C"/>
</dbReference>
<dbReference type="PROSITE" id="PS51202">
    <property type="entry name" value="RCK_C"/>
    <property type="match status" value="1"/>
</dbReference>
<evidence type="ECO:0000313" key="3">
    <source>
        <dbReference type="EMBL" id="SHK02444.1"/>
    </source>
</evidence>
<dbReference type="SUPFAM" id="SSF116726">
    <property type="entry name" value="TrkA C-terminal domain-like"/>
    <property type="match status" value="1"/>
</dbReference>